<evidence type="ECO:0000256" key="9">
    <source>
        <dbReference type="ARBA" id="ARBA00023136"/>
    </source>
</evidence>
<dbReference type="EMBL" id="JAQQLF010000007">
    <property type="protein sequence ID" value="MDC7716828.1"/>
    <property type="molecule type" value="Genomic_DNA"/>
</dbReference>
<dbReference type="InterPro" id="IPR037682">
    <property type="entry name" value="TonB_C"/>
</dbReference>
<keyword evidence="4" id="KW-1003">Cell membrane</keyword>
<dbReference type="InterPro" id="IPR006260">
    <property type="entry name" value="TonB/TolA_C"/>
</dbReference>
<dbReference type="PROSITE" id="PS52015">
    <property type="entry name" value="TONB_CTD"/>
    <property type="match status" value="1"/>
</dbReference>
<dbReference type="PANTHER" id="PTHR33446">
    <property type="entry name" value="PROTEIN TONB-RELATED"/>
    <property type="match status" value="1"/>
</dbReference>
<keyword evidence="8" id="KW-1133">Transmembrane helix</keyword>
<evidence type="ECO:0000259" key="11">
    <source>
        <dbReference type="PROSITE" id="PS52015"/>
    </source>
</evidence>
<evidence type="ECO:0000256" key="2">
    <source>
        <dbReference type="ARBA" id="ARBA00006555"/>
    </source>
</evidence>
<comment type="caution">
    <text evidence="12">The sequence shown here is derived from an EMBL/GenBank/DDBJ whole genome shotgun (WGS) entry which is preliminary data.</text>
</comment>
<evidence type="ECO:0000256" key="7">
    <source>
        <dbReference type="ARBA" id="ARBA00022927"/>
    </source>
</evidence>
<evidence type="ECO:0000313" key="12">
    <source>
        <dbReference type="EMBL" id="MDC7716828.1"/>
    </source>
</evidence>
<sequence>MPAAGAAPATPAGQNPGRGGSEAASQEVVASRPARVLQAPRPDYPAISRDLGEQGVVMLRLAIDADGRLQRTELQKSSGFTRLDKAARDSVARWQFQAAQEGGRPVAAQLVLPVRFSLDEN</sequence>
<comment type="similarity">
    <text evidence="2">Belongs to the TonB family.</text>
</comment>
<dbReference type="NCBIfam" id="TIGR01352">
    <property type="entry name" value="tonB_Cterm"/>
    <property type="match status" value="1"/>
</dbReference>
<reference evidence="12 13" key="1">
    <citation type="submission" date="2023-01" db="EMBL/GenBank/DDBJ databases">
        <title>Novel species of the genus Vogesella isolated from rivers.</title>
        <authorList>
            <person name="Lu H."/>
        </authorList>
    </citation>
    <scope>NUCLEOTIDE SEQUENCE [LARGE SCALE GENOMIC DNA]</scope>
    <source>
        <strain evidence="12 13">DC21W</strain>
    </source>
</reference>
<proteinExistence type="inferred from homology"/>
<accession>A0ABT5IW83</accession>
<feature type="domain" description="TonB C-terminal" evidence="11">
    <location>
        <begin position="29"/>
        <end position="121"/>
    </location>
</feature>
<keyword evidence="5" id="KW-0997">Cell inner membrane</keyword>
<keyword evidence="13" id="KW-1185">Reference proteome</keyword>
<dbReference type="SUPFAM" id="SSF74653">
    <property type="entry name" value="TolA/TonB C-terminal domain"/>
    <property type="match status" value="1"/>
</dbReference>
<dbReference type="Gene3D" id="3.30.1150.10">
    <property type="match status" value="1"/>
</dbReference>
<evidence type="ECO:0000313" key="13">
    <source>
        <dbReference type="Proteomes" id="UP001219956"/>
    </source>
</evidence>
<evidence type="ECO:0000256" key="5">
    <source>
        <dbReference type="ARBA" id="ARBA00022519"/>
    </source>
</evidence>
<dbReference type="Pfam" id="PF03544">
    <property type="entry name" value="TonB_C"/>
    <property type="match status" value="1"/>
</dbReference>
<protein>
    <submittedName>
        <fullName evidence="12">Energy transducer TonB</fullName>
    </submittedName>
</protein>
<organism evidence="12 13">
    <name type="scientific">Vogesella aquatica</name>
    <dbReference type="NCBI Taxonomy" id="2984206"/>
    <lineage>
        <taxon>Bacteria</taxon>
        <taxon>Pseudomonadati</taxon>
        <taxon>Pseudomonadota</taxon>
        <taxon>Betaproteobacteria</taxon>
        <taxon>Neisseriales</taxon>
        <taxon>Chromobacteriaceae</taxon>
        <taxon>Vogesella</taxon>
    </lineage>
</organism>
<evidence type="ECO:0000256" key="4">
    <source>
        <dbReference type="ARBA" id="ARBA00022475"/>
    </source>
</evidence>
<evidence type="ECO:0000256" key="3">
    <source>
        <dbReference type="ARBA" id="ARBA00022448"/>
    </source>
</evidence>
<keyword evidence="3" id="KW-0813">Transport</keyword>
<keyword evidence="6" id="KW-0812">Transmembrane</keyword>
<gene>
    <name evidence="12" type="ORF">PQU95_06310</name>
</gene>
<keyword evidence="7" id="KW-0653">Protein transport</keyword>
<comment type="subcellular location">
    <subcellularLocation>
        <location evidence="1">Cell inner membrane</location>
        <topology evidence="1">Single-pass membrane protein</topology>
        <orientation evidence="1">Periplasmic side</orientation>
    </subcellularLocation>
</comment>
<dbReference type="PANTHER" id="PTHR33446:SF2">
    <property type="entry name" value="PROTEIN TONB"/>
    <property type="match status" value="1"/>
</dbReference>
<dbReference type="Proteomes" id="UP001219956">
    <property type="component" value="Unassembled WGS sequence"/>
</dbReference>
<evidence type="ECO:0000256" key="1">
    <source>
        <dbReference type="ARBA" id="ARBA00004383"/>
    </source>
</evidence>
<evidence type="ECO:0000256" key="10">
    <source>
        <dbReference type="SAM" id="MobiDB-lite"/>
    </source>
</evidence>
<dbReference type="RefSeq" id="WP_272751212.1">
    <property type="nucleotide sequence ID" value="NZ_JAQQLF010000007.1"/>
</dbReference>
<evidence type="ECO:0000256" key="8">
    <source>
        <dbReference type="ARBA" id="ARBA00022989"/>
    </source>
</evidence>
<evidence type="ECO:0000256" key="6">
    <source>
        <dbReference type="ARBA" id="ARBA00022692"/>
    </source>
</evidence>
<feature type="compositionally biased region" description="Low complexity" evidence="10">
    <location>
        <begin position="1"/>
        <end position="15"/>
    </location>
</feature>
<name>A0ABT5IW83_9NEIS</name>
<dbReference type="InterPro" id="IPR051045">
    <property type="entry name" value="TonB-dependent_transducer"/>
</dbReference>
<feature type="region of interest" description="Disordered" evidence="10">
    <location>
        <begin position="1"/>
        <end position="48"/>
    </location>
</feature>
<keyword evidence="9" id="KW-0472">Membrane</keyword>